<feature type="transmembrane region" description="Helical" evidence="1">
    <location>
        <begin position="27"/>
        <end position="48"/>
    </location>
</feature>
<keyword evidence="1" id="KW-0812">Transmembrane</keyword>
<keyword evidence="1" id="KW-1133">Transmembrane helix</keyword>
<name>S5TUI8_9BACT</name>
<organism evidence="2">
    <name type="scientific">uncultured bacterium esnapd12</name>
    <dbReference type="NCBI Taxonomy" id="1366592"/>
    <lineage>
        <taxon>Bacteria</taxon>
        <taxon>environmental samples</taxon>
    </lineage>
</organism>
<proteinExistence type="predicted"/>
<reference evidence="2" key="1">
    <citation type="journal article" date="2013" name="Proc. Natl. Acad. Sci. U.S.A.">
        <title>Mapping gene clusters within arrayed metagenomic libraries to expand the structural diversity of biomedically relevant natural products.</title>
        <authorList>
            <person name="Owen J.G."/>
            <person name="Reddy B.V."/>
            <person name="Ternei M.A."/>
            <person name="Charlop-Powers Z."/>
            <person name="Calle P.Y."/>
            <person name="Kim J.H."/>
            <person name="Brady S.F."/>
        </authorList>
    </citation>
    <scope>NUCLEOTIDE SEQUENCE</scope>
</reference>
<sequence length="173" mass="17865">MSELTHEDSAHSAAQPSRSFSQTLSRWVAPAALVLAVAAIAVAVWALLRSEAPAARFTDQQTSEAKGRICAAYSTVRTAVSTQTHADLGPEPVAVQAVAANARLAMAAGGSYLLNHLDPATPSTLTGPIRQFAGDLQYIAMNALAGVPADEPAQAARLRSADATSAQIAELCT</sequence>
<accession>S5TUI8</accession>
<dbReference type="AlphaFoldDB" id="S5TUI8"/>
<dbReference type="EMBL" id="KF264551">
    <property type="protein sequence ID" value="AGS49626.1"/>
    <property type="molecule type" value="Genomic_DNA"/>
</dbReference>
<evidence type="ECO:0000256" key="1">
    <source>
        <dbReference type="SAM" id="Phobius"/>
    </source>
</evidence>
<evidence type="ECO:0000313" key="2">
    <source>
        <dbReference type="EMBL" id="AGS49626.1"/>
    </source>
</evidence>
<evidence type="ECO:0008006" key="3">
    <source>
        <dbReference type="Google" id="ProtNLM"/>
    </source>
</evidence>
<keyword evidence="1" id="KW-0472">Membrane</keyword>
<protein>
    <recommendedName>
        <fullName evidence="3">Alanine and proline rich membrane protein</fullName>
    </recommendedName>
</protein>